<accession>A0A514KKK0</accession>
<comment type="caution">
    <text evidence="6">The sequence shown here is derived from an EMBL/GenBank/DDBJ whole genome shotgun (WGS) entry which is preliminary data.</text>
</comment>
<dbReference type="InterPro" id="IPR017780">
    <property type="entry name" value="ABC_transptr_urea_ATP-bd_UrtE"/>
</dbReference>
<comment type="similarity">
    <text evidence="1">Belongs to the ABC transporter superfamily.</text>
</comment>
<evidence type="ECO:0000256" key="4">
    <source>
        <dbReference type="ARBA" id="ARBA00022840"/>
    </source>
</evidence>
<organism evidence="6 7">
    <name type="scientific">Methylorubrum populi</name>
    <dbReference type="NCBI Taxonomy" id="223967"/>
    <lineage>
        <taxon>Bacteria</taxon>
        <taxon>Pseudomonadati</taxon>
        <taxon>Pseudomonadota</taxon>
        <taxon>Alphaproteobacteria</taxon>
        <taxon>Hyphomicrobiales</taxon>
        <taxon>Methylobacteriaceae</taxon>
        <taxon>Methylorubrum</taxon>
    </lineage>
</organism>
<dbReference type="InterPro" id="IPR052156">
    <property type="entry name" value="BCAA_Transport_ATP-bd_LivF"/>
</dbReference>
<dbReference type="EMBL" id="WEKV01000006">
    <property type="protein sequence ID" value="KAB7786761.1"/>
    <property type="molecule type" value="Genomic_DNA"/>
</dbReference>
<keyword evidence="4" id="KW-0067">ATP-binding</keyword>
<dbReference type="PROSITE" id="PS50893">
    <property type="entry name" value="ABC_TRANSPORTER_2"/>
    <property type="match status" value="1"/>
</dbReference>
<reference evidence="6 7" key="1">
    <citation type="submission" date="2019-10" db="EMBL/GenBank/DDBJ databases">
        <title>Draft Genome Sequence of the Caffeine Degrading Methylotroph Methylorubrum populi PINKEL.</title>
        <authorList>
            <person name="Dawson S.C."/>
            <person name="Zhang X."/>
            <person name="Wright M.E."/>
            <person name="Sharma G."/>
            <person name="Langner J.T."/>
            <person name="Ditty J.L."/>
            <person name="Subuyuj G.A."/>
        </authorList>
    </citation>
    <scope>NUCLEOTIDE SEQUENCE [LARGE SCALE GENOMIC DNA]</scope>
    <source>
        <strain evidence="6 7">Pinkel</strain>
    </source>
</reference>
<sequence>MLLDLDRVTSYYGKTPILKEIGLGLPEGQCLCVLGRNGVGKTTLLRTIMGLTDRTSGEIRIDGASVGKAPTHVRAKYGLGYIPQGRQILPHFTVKENILLGTFARTDGRQDVPELCLTLFPYLAQNLHRKAGLLSGGQQQQLAIARALATNPRILLLDEPTEGIQPNIVAEIGQTLGRLNKEFGITLILTEQHIKVARKLGDAFLMMENGRIVARGPISEMTDELIERHMTI</sequence>
<proteinExistence type="inferred from homology"/>
<dbReference type="InterPro" id="IPR003439">
    <property type="entry name" value="ABC_transporter-like_ATP-bd"/>
</dbReference>
<dbReference type="AlphaFoldDB" id="A0A514KKK0"/>
<dbReference type="Proteomes" id="UP000469949">
    <property type="component" value="Unassembled WGS sequence"/>
</dbReference>
<keyword evidence="5" id="KW-0029">Amino-acid transport</keyword>
<dbReference type="GO" id="GO:0015807">
    <property type="term" value="P:L-amino acid transport"/>
    <property type="evidence" value="ECO:0007669"/>
    <property type="project" value="TreeGrafter"/>
</dbReference>
<dbReference type="Pfam" id="PF00005">
    <property type="entry name" value="ABC_tran"/>
    <property type="match status" value="1"/>
</dbReference>
<keyword evidence="3" id="KW-0547">Nucleotide-binding</keyword>
<evidence type="ECO:0000256" key="1">
    <source>
        <dbReference type="ARBA" id="ARBA00005417"/>
    </source>
</evidence>
<evidence type="ECO:0000313" key="7">
    <source>
        <dbReference type="Proteomes" id="UP000469949"/>
    </source>
</evidence>
<evidence type="ECO:0000313" key="6">
    <source>
        <dbReference type="EMBL" id="KAB7786761.1"/>
    </source>
</evidence>
<dbReference type="InterPro" id="IPR027417">
    <property type="entry name" value="P-loop_NTPase"/>
</dbReference>
<protein>
    <submittedName>
        <fullName evidence="6">Urea ABC transporter ATPase protein UrtE</fullName>
    </submittedName>
</protein>
<dbReference type="Gene3D" id="3.40.50.300">
    <property type="entry name" value="P-loop containing nucleotide triphosphate hydrolases"/>
    <property type="match status" value="1"/>
</dbReference>
<dbReference type="RefSeq" id="WP_141950806.1">
    <property type="nucleotide sequence ID" value="NZ_CP039546.1"/>
</dbReference>
<keyword evidence="2" id="KW-0813">Transport</keyword>
<dbReference type="SUPFAM" id="SSF52540">
    <property type="entry name" value="P-loop containing nucleoside triphosphate hydrolases"/>
    <property type="match status" value="1"/>
</dbReference>
<dbReference type="CDD" id="cd03224">
    <property type="entry name" value="ABC_TM1139_LivF_branched"/>
    <property type="match status" value="1"/>
</dbReference>
<dbReference type="GO" id="GO:0015658">
    <property type="term" value="F:branched-chain amino acid transmembrane transporter activity"/>
    <property type="evidence" value="ECO:0007669"/>
    <property type="project" value="TreeGrafter"/>
</dbReference>
<dbReference type="PANTHER" id="PTHR43820">
    <property type="entry name" value="HIGH-AFFINITY BRANCHED-CHAIN AMINO ACID TRANSPORT ATP-BINDING PROTEIN LIVF"/>
    <property type="match status" value="1"/>
</dbReference>
<evidence type="ECO:0000256" key="5">
    <source>
        <dbReference type="ARBA" id="ARBA00022970"/>
    </source>
</evidence>
<dbReference type="PANTHER" id="PTHR43820:SF5">
    <property type="entry name" value="HIGH-AFFINITY BRANCHED-CHAIN AMINO ACID TRANSPORT ATP-BINDING PROTEIN"/>
    <property type="match status" value="1"/>
</dbReference>
<name>A0A514KKK0_9HYPH</name>
<dbReference type="GO" id="GO:0005524">
    <property type="term" value="F:ATP binding"/>
    <property type="evidence" value="ECO:0007669"/>
    <property type="project" value="UniProtKB-KW"/>
</dbReference>
<dbReference type="GO" id="GO:0016887">
    <property type="term" value="F:ATP hydrolysis activity"/>
    <property type="evidence" value="ECO:0007669"/>
    <property type="project" value="InterPro"/>
</dbReference>
<evidence type="ECO:0000256" key="2">
    <source>
        <dbReference type="ARBA" id="ARBA00022448"/>
    </source>
</evidence>
<dbReference type="InterPro" id="IPR003593">
    <property type="entry name" value="AAA+_ATPase"/>
</dbReference>
<dbReference type="SMART" id="SM00382">
    <property type="entry name" value="AAA"/>
    <property type="match status" value="1"/>
</dbReference>
<gene>
    <name evidence="6" type="ORF">F8B43_1115</name>
</gene>
<dbReference type="NCBIfam" id="TIGR03410">
    <property type="entry name" value="urea_trans_UrtE"/>
    <property type="match status" value="1"/>
</dbReference>
<evidence type="ECO:0000256" key="3">
    <source>
        <dbReference type="ARBA" id="ARBA00022741"/>
    </source>
</evidence>